<dbReference type="InterPro" id="IPR005062">
    <property type="entry name" value="SAC3/GANP/THP3_conserved"/>
</dbReference>
<dbReference type="GO" id="GO:0005819">
    <property type="term" value="C:spindle"/>
    <property type="evidence" value="ECO:0007669"/>
    <property type="project" value="TreeGrafter"/>
</dbReference>
<dbReference type="AlphaFoldDB" id="V9L223"/>
<dbReference type="PANTHER" id="PTHR12436:SF38">
    <property type="entry name" value="SAC3 DOMAIN-CONTAINING PROTEIN 1"/>
    <property type="match status" value="1"/>
</dbReference>
<feature type="compositionally biased region" description="Basic and acidic residues" evidence="1">
    <location>
        <begin position="30"/>
        <end position="40"/>
    </location>
</feature>
<dbReference type="GO" id="GO:0051225">
    <property type="term" value="P:spindle assembly"/>
    <property type="evidence" value="ECO:0007669"/>
    <property type="project" value="TreeGrafter"/>
</dbReference>
<accession>V9L223</accession>
<dbReference type="PANTHER" id="PTHR12436">
    <property type="entry name" value="80 KDA MCM3-ASSOCIATED PROTEIN"/>
    <property type="match status" value="1"/>
</dbReference>
<feature type="non-terminal residue" evidence="3">
    <location>
        <position position="1"/>
    </location>
</feature>
<dbReference type="InterPro" id="IPR045107">
    <property type="entry name" value="SAC3/GANP/THP3"/>
</dbReference>
<organism evidence="3">
    <name type="scientific">Callorhinchus milii</name>
    <name type="common">Ghost shark</name>
    <dbReference type="NCBI Taxonomy" id="7868"/>
    <lineage>
        <taxon>Eukaryota</taxon>
        <taxon>Metazoa</taxon>
        <taxon>Chordata</taxon>
        <taxon>Craniata</taxon>
        <taxon>Vertebrata</taxon>
        <taxon>Chondrichthyes</taxon>
        <taxon>Holocephali</taxon>
        <taxon>Chimaeriformes</taxon>
        <taxon>Callorhinchidae</taxon>
        <taxon>Callorhinchus</taxon>
    </lineage>
</organism>
<dbReference type="Gene3D" id="1.25.40.990">
    <property type="match status" value="1"/>
</dbReference>
<reference evidence="3" key="1">
    <citation type="journal article" date="2014" name="Nature">
        <title>Elephant shark genome provides unique insights into gnathostome evolution.</title>
        <authorList>
            <consortium name="International Elephant Shark Genome Sequencing Consortium"/>
            <person name="Venkatesh B."/>
            <person name="Lee A.P."/>
            <person name="Ravi V."/>
            <person name="Maurya A.K."/>
            <person name="Lian M.M."/>
            <person name="Swann J.B."/>
            <person name="Ohta Y."/>
            <person name="Flajnik M.F."/>
            <person name="Sutoh Y."/>
            <person name="Kasahara M."/>
            <person name="Hoon S."/>
            <person name="Gangu V."/>
            <person name="Roy S.W."/>
            <person name="Irimia M."/>
            <person name="Korzh V."/>
            <person name="Kondrychyn I."/>
            <person name="Lim Z.W."/>
            <person name="Tay B.H."/>
            <person name="Tohari S."/>
            <person name="Kong K.W."/>
            <person name="Ho S."/>
            <person name="Lorente-Galdos B."/>
            <person name="Quilez J."/>
            <person name="Marques-Bonet T."/>
            <person name="Raney B.J."/>
            <person name="Ingham P.W."/>
            <person name="Tay A."/>
            <person name="Hillier L.W."/>
            <person name="Minx P."/>
            <person name="Boehm T."/>
            <person name="Wilson R.K."/>
            <person name="Brenner S."/>
            <person name="Warren W.C."/>
        </authorList>
    </citation>
    <scope>NUCLEOTIDE SEQUENCE</scope>
    <source>
        <tissue evidence="3">Testis</tissue>
    </source>
</reference>
<feature type="domain" description="SAC3/GANP/THP3 conserved" evidence="2">
    <location>
        <begin position="29"/>
        <end position="314"/>
    </location>
</feature>
<protein>
    <submittedName>
        <fullName evidence="3">SAC3 domain-containing protein 1-like protein</fullName>
    </submittedName>
</protein>
<evidence type="ECO:0000256" key="1">
    <source>
        <dbReference type="SAM" id="MobiDB-lite"/>
    </source>
</evidence>
<proteinExistence type="evidence at transcript level"/>
<sequence>DALPTSGRGRRWGRGPGTADPPLGTCGHMCPERERTDRERQRRLHRFEVLSGTERDSLPAADPQKAVKEYSRPAAGRETPRPEDLRPPDVLFQTVAYLVDRVVPRQDVCWGEVYGYVFDRLRSVRQDMTVQRIGGKLCVAVLERTLRFLLYASYRLRGEPPQVFDPDINSVHTQECFSWLLETYRLGDYDSEAEFQSLFILYNLGSMKALHYALLLSDHIRDSPCMKSALAVNRAFTEGNYVRFFRLCRRLPFLASCALHRHIGHSRRCLIRIFSHGFSSRNCRYPLERLVDLLAADDWDSVVELCQKHGVTVTNKMVGFQKANYKELGPLSDGPSHVLVGHKQGDITVSAIIHGN</sequence>
<dbReference type="GO" id="GO:0005813">
    <property type="term" value="C:centrosome"/>
    <property type="evidence" value="ECO:0007669"/>
    <property type="project" value="TreeGrafter"/>
</dbReference>
<dbReference type="GO" id="GO:0051298">
    <property type="term" value="P:centrosome duplication"/>
    <property type="evidence" value="ECO:0007669"/>
    <property type="project" value="TreeGrafter"/>
</dbReference>
<evidence type="ECO:0000313" key="3">
    <source>
        <dbReference type="EMBL" id="AFP05411.1"/>
    </source>
</evidence>
<feature type="region of interest" description="Disordered" evidence="1">
    <location>
        <begin position="1"/>
        <end position="86"/>
    </location>
</feature>
<dbReference type="GO" id="GO:0005634">
    <property type="term" value="C:nucleus"/>
    <property type="evidence" value="ECO:0007669"/>
    <property type="project" value="TreeGrafter"/>
</dbReference>
<dbReference type="Pfam" id="PF03399">
    <property type="entry name" value="SAC3_GANP"/>
    <property type="match status" value="1"/>
</dbReference>
<name>V9L223_CALMI</name>
<dbReference type="EMBL" id="JW872893">
    <property type="protein sequence ID" value="AFP05411.1"/>
    <property type="molecule type" value="mRNA"/>
</dbReference>
<evidence type="ECO:0000259" key="2">
    <source>
        <dbReference type="Pfam" id="PF03399"/>
    </source>
</evidence>